<evidence type="ECO:0000256" key="2">
    <source>
        <dbReference type="SAM" id="Phobius"/>
    </source>
</evidence>
<evidence type="ECO:0000313" key="3">
    <source>
        <dbReference type="EMBL" id="KAK4004980.1"/>
    </source>
</evidence>
<comment type="caution">
    <text evidence="3">The sequence shown here is derived from an EMBL/GenBank/DDBJ whole genome shotgun (WGS) entry which is preliminary data.</text>
</comment>
<keyword evidence="2" id="KW-0472">Membrane</keyword>
<dbReference type="Proteomes" id="UP001234178">
    <property type="component" value="Unassembled WGS sequence"/>
</dbReference>
<evidence type="ECO:0000256" key="1">
    <source>
        <dbReference type="SAM" id="MobiDB-lite"/>
    </source>
</evidence>
<keyword evidence="2" id="KW-0812">Transmembrane</keyword>
<keyword evidence="2" id="KW-1133">Transmembrane helix</keyword>
<feature type="transmembrane region" description="Helical" evidence="2">
    <location>
        <begin position="81"/>
        <end position="103"/>
    </location>
</feature>
<proteinExistence type="predicted"/>
<reference evidence="3 4" key="1">
    <citation type="journal article" date="2023" name="Nucleic Acids Res.">
        <title>The hologenome of Daphnia magna reveals possible DNA methylation and microbiome-mediated evolution of the host genome.</title>
        <authorList>
            <person name="Chaturvedi A."/>
            <person name="Li X."/>
            <person name="Dhandapani V."/>
            <person name="Marshall H."/>
            <person name="Kissane S."/>
            <person name="Cuenca-Cambronero M."/>
            <person name="Asole G."/>
            <person name="Calvet F."/>
            <person name="Ruiz-Romero M."/>
            <person name="Marangio P."/>
            <person name="Guigo R."/>
            <person name="Rago D."/>
            <person name="Mirbahai L."/>
            <person name="Eastwood N."/>
            <person name="Colbourne J.K."/>
            <person name="Zhou J."/>
            <person name="Mallon E."/>
            <person name="Orsini L."/>
        </authorList>
    </citation>
    <scope>NUCLEOTIDE SEQUENCE [LARGE SCALE GENOMIC DNA]</scope>
    <source>
        <strain evidence="3">LRV0_1</strain>
    </source>
</reference>
<feature type="region of interest" description="Disordered" evidence="1">
    <location>
        <begin position="1"/>
        <end position="27"/>
    </location>
</feature>
<evidence type="ECO:0000313" key="4">
    <source>
        <dbReference type="Proteomes" id="UP001234178"/>
    </source>
</evidence>
<sequence>MTARLVKSGLKTCPSRNSKKNREGPTTKSRIVCCLRSKGEWLLLLYRTQEDCQEVIPCSRVYCLVSELTGKKLSRFWQNETTTVSIICICFGVGASVSLLYWVCMVSDKEAQLTFLTVSDR</sequence>
<accession>A0ABQ9YWG2</accession>
<organism evidence="3 4">
    <name type="scientific">Daphnia magna</name>
    <dbReference type="NCBI Taxonomy" id="35525"/>
    <lineage>
        <taxon>Eukaryota</taxon>
        <taxon>Metazoa</taxon>
        <taxon>Ecdysozoa</taxon>
        <taxon>Arthropoda</taxon>
        <taxon>Crustacea</taxon>
        <taxon>Branchiopoda</taxon>
        <taxon>Diplostraca</taxon>
        <taxon>Cladocera</taxon>
        <taxon>Anomopoda</taxon>
        <taxon>Daphniidae</taxon>
        <taxon>Daphnia</taxon>
    </lineage>
</organism>
<gene>
    <name evidence="3" type="ORF">OUZ56_006706</name>
</gene>
<name>A0ABQ9YWG2_9CRUS</name>
<dbReference type="EMBL" id="JAOYFB010000001">
    <property type="protein sequence ID" value="KAK4004980.1"/>
    <property type="molecule type" value="Genomic_DNA"/>
</dbReference>
<protein>
    <submittedName>
        <fullName evidence="3">Uncharacterized protein</fullName>
    </submittedName>
</protein>
<keyword evidence="4" id="KW-1185">Reference proteome</keyword>